<dbReference type="Proteomes" id="UP000694924">
    <property type="component" value="Unplaced"/>
</dbReference>
<dbReference type="InterPro" id="IPR004119">
    <property type="entry name" value="EcKL"/>
</dbReference>
<organism evidence="2 3">
    <name type="scientific">Polistes dominula</name>
    <name type="common">European paper wasp</name>
    <name type="synonym">Vespa dominula</name>
    <dbReference type="NCBI Taxonomy" id="743375"/>
    <lineage>
        <taxon>Eukaryota</taxon>
        <taxon>Metazoa</taxon>
        <taxon>Ecdysozoa</taxon>
        <taxon>Arthropoda</taxon>
        <taxon>Hexapoda</taxon>
        <taxon>Insecta</taxon>
        <taxon>Pterygota</taxon>
        <taxon>Neoptera</taxon>
        <taxon>Endopterygota</taxon>
        <taxon>Hymenoptera</taxon>
        <taxon>Apocrita</taxon>
        <taxon>Aculeata</taxon>
        <taxon>Vespoidea</taxon>
        <taxon>Vespidae</taxon>
        <taxon>Polistinae</taxon>
        <taxon>Polistini</taxon>
        <taxon>Polistes</taxon>
    </lineage>
</organism>
<sequence>MEQKTMSDTDRTKWQTLLRKFENDNGLVIEEAKNEAGSNKGDNYTSIMIRTTVFGKSGDGKPYKKKFMTKILPYTRPVTQMINTEALYLIEGYIYEKLLPVIGDFGPRFVLLDKGEIIMEDLAEQGYTNCDRRNHLDLEHTLFTLQNLAKWHGKSLSIKLKDPKYFEELTSPLKEIIFCTDTKSPIGGTVENSMNCAIHHLESIKDQSEDLKNAIGYLKTLKNQCYNSLTKLFNLPKDKYFTICHGDPWINNILYKYDKNGKISDLKFVDYQIVRHSSVATDFLYFVYTSVRSCYIENDYEKLVEHYHRHFSKCLEENGVNEEHLKNLNIDWFKSELKRFCLYGLLTGFWLIHVILADKDDVLDIDKLTMEDIENIENFYNIIDDKKLARYQCVAEHFYKNFVK</sequence>
<evidence type="ECO:0000259" key="1">
    <source>
        <dbReference type="SMART" id="SM00587"/>
    </source>
</evidence>
<dbReference type="PANTHER" id="PTHR11012">
    <property type="entry name" value="PROTEIN KINASE-LIKE DOMAIN-CONTAINING"/>
    <property type="match status" value="1"/>
</dbReference>
<dbReference type="PANTHER" id="PTHR11012:SF30">
    <property type="entry name" value="PROTEIN KINASE-LIKE DOMAIN-CONTAINING"/>
    <property type="match status" value="1"/>
</dbReference>
<protein>
    <submittedName>
        <fullName evidence="3">Uncharacterized protein LOC107070714</fullName>
    </submittedName>
</protein>
<dbReference type="SMART" id="SM00587">
    <property type="entry name" value="CHK"/>
    <property type="match status" value="1"/>
</dbReference>
<gene>
    <name evidence="3" type="primary">LOC107070714</name>
</gene>
<evidence type="ECO:0000313" key="2">
    <source>
        <dbReference type="Proteomes" id="UP000694924"/>
    </source>
</evidence>
<proteinExistence type="predicted"/>
<reference evidence="3" key="1">
    <citation type="submission" date="2025-08" db="UniProtKB">
        <authorList>
            <consortium name="RefSeq"/>
        </authorList>
    </citation>
    <scope>IDENTIFICATION</scope>
    <source>
        <tissue evidence="3">Whole body</tissue>
    </source>
</reference>
<dbReference type="SUPFAM" id="SSF56112">
    <property type="entry name" value="Protein kinase-like (PK-like)"/>
    <property type="match status" value="1"/>
</dbReference>
<dbReference type="Pfam" id="PF02958">
    <property type="entry name" value="EcKL"/>
    <property type="match status" value="1"/>
</dbReference>
<keyword evidence="2" id="KW-1185">Reference proteome</keyword>
<name>A0ABM1IWQ3_POLDO</name>
<dbReference type="GeneID" id="107070714"/>
<dbReference type="InterPro" id="IPR015897">
    <property type="entry name" value="CHK_kinase-like"/>
</dbReference>
<accession>A0ABM1IWQ3</accession>
<dbReference type="InterPro" id="IPR011009">
    <property type="entry name" value="Kinase-like_dom_sf"/>
</dbReference>
<evidence type="ECO:0000313" key="3">
    <source>
        <dbReference type="RefSeq" id="XP_015184640.1"/>
    </source>
</evidence>
<dbReference type="RefSeq" id="XP_015184640.1">
    <property type="nucleotide sequence ID" value="XM_015329154.1"/>
</dbReference>
<feature type="domain" description="CHK kinase-like" evidence="1">
    <location>
        <begin position="117"/>
        <end position="317"/>
    </location>
</feature>
<dbReference type="Gene3D" id="3.90.1200.10">
    <property type="match status" value="1"/>
</dbReference>